<keyword evidence="1" id="KW-1133">Transmembrane helix</keyword>
<gene>
    <name evidence="2" type="ORF">CSUI_006883</name>
</gene>
<feature type="transmembrane region" description="Helical" evidence="1">
    <location>
        <begin position="51"/>
        <end position="73"/>
    </location>
</feature>
<keyword evidence="1" id="KW-0812">Transmembrane</keyword>
<evidence type="ECO:0000313" key="3">
    <source>
        <dbReference type="Proteomes" id="UP000221165"/>
    </source>
</evidence>
<organism evidence="2 3">
    <name type="scientific">Cystoisospora suis</name>
    <dbReference type="NCBI Taxonomy" id="483139"/>
    <lineage>
        <taxon>Eukaryota</taxon>
        <taxon>Sar</taxon>
        <taxon>Alveolata</taxon>
        <taxon>Apicomplexa</taxon>
        <taxon>Conoidasida</taxon>
        <taxon>Coccidia</taxon>
        <taxon>Eucoccidiorida</taxon>
        <taxon>Eimeriorina</taxon>
        <taxon>Sarcocystidae</taxon>
        <taxon>Cystoisospora</taxon>
    </lineage>
</organism>
<evidence type="ECO:0000256" key="1">
    <source>
        <dbReference type="SAM" id="Phobius"/>
    </source>
</evidence>
<reference evidence="2 3" key="1">
    <citation type="journal article" date="2017" name="Int. J. Parasitol.">
        <title>The genome of the protozoan parasite Cystoisospora suis and a reverse vaccinology approach to identify vaccine candidates.</title>
        <authorList>
            <person name="Palmieri N."/>
            <person name="Shrestha A."/>
            <person name="Ruttkowski B."/>
            <person name="Beck T."/>
            <person name="Vogl C."/>
            <person name="Tomley F."/>
            <person name="Blake D.P."/>
            <person name="Joachim A."/>
        </authorList>
    </citation>
    <scope>NUCLEOTIDE SEQUENCE [LARGE SCALE GENOMIC DNA]</scope>
    <source>
        <strain evidence="2 3">Wien I</strain>
    </source>
</reference>
<evidence type="ECO:0008006" key="4">
    <source>
        <dbReference type="Google" id="ProtNLM"/>
    </source>
</evidence>
<dbReference type="RefSeq" id="XP_067920990.1">
    <property type="nucleotide sequence ID" value="XM_068067033.1"/>
</dbReference>
<keyword evidence="3" id="KW-1185">Reference proteome</keyword>
<accession>A0A2C6KRY4</accession>
<comment type="caution">
    <text evidence="2">The sequence shown here is derived from an EMBL/GenBank/DDBJ whole genome shotgun (WGS) entry which is preliminary data.</text>
</comment>
<sequence length="91" mass="10550">MIHHTFTRAALPSLICLTAATTPTTHLHSFLDSPQQKEHNSYNRTFLYTSVYLSPYLTICIRVYLSLYLSIYIPTYIYVSKLSVASVEFRR</sequence>
<keyword evidence="1" id="KW-0472">Membrane</keyword>
<name>A0A2C6KRY4_9APIC</name>
<dbReference type="VEuPathDB" id="ToxoDB:CSUI_006883"/>
<dbReference type="GeneID" id="94430244"/>
<feature type="non-terminal residue" evidence="2">
    <location>
        <position position="91"/>
    </location>
</feature>
<proteinExistence type="predicted"/>
<protein>
    <recommendedName>
        <fullName evidence="4">Transmembrane protein</fullName>
    </recommendedName>
</protein>
<dbReference type="EMBL" id="MIGC01003540">
    <property type="protein sequence ID" value="PHJ19288.1"/>
    <property type="molecule type" value="Genomic_DNA"/>
</dbReference>
<dbReference type="Proteomes" id="UP000221165">
    <property type="component" value="Unassembled WGS sequence"/>
</dbReference>
<evidence type="ECO:0000313" key="2">
    <source>
        <dbReference type="EMBL" id="PHJ19288.1"/>
    </source>
</evidence>
<dbReference type="AlphaFoldDB" id="A0A2C6KRY4"/>